<evidence type="ECO:0000313" key="3">
    <source>
        <dbReference type="EMBL" id="PTH79206.1"/>
    </source>
</evidence>
<keyword evidence="1" id="KW-0778">Tellurium resistance</keyword>
<dbReference type="PANTHER" id="PTHR32097:SF17">
    <property type="entry name" value="CAMP-BINDING PROTEIN 1-RELATED"/>
    <property type="match status" value="1"/>
</dbReference>
<dbReference type="GO" id="GO:0046690">
    <property type="term" value="P:response to tellurium ion"/>
    <property type="evidence" value="ECO:0007669"/>
    <property type="project" value="UniProtKB-KW"/>
</dbReference>
<organism evidence="3 4">
    <name type="scientific">Aeromonas veronii</name>
    <dbReference type="NCBI Taxonomy" id="654"/>
    <lineage>
        <taxon>Bacteria</taxon>
        <taxon>Pseudomonadati</taxon>
        <taxon>Pseudomonadota</taxon>
        <taxon>Gammaproteobacteria</taxon>
        <taxon>Aeromonadales</taxon>
        <taxon>Aeromonadaceae</taxon>
        <taxon>Aeromonas</taxon>
    </lineage>
</organism>
<protein>
    <submittedName>
        <fullName evidence="3">Chemical-damaging agent resistance protein C</fullName>
    </submittedName>
</protein>
<feature type="domain" description="TerD" evidence="2">
    <location>
        <begin position="1"/>
        <end position="185"/>
    </location>
</feature>
<dbReference type="AlphaFoldDB" id="A0A2T4MXL2"/>
<comment type="caution">
    <text evidence="3">The sequence shown here is derived from an EMBL/GenBank/DDBJ whole genome shotgun (WGS) entry which is preliminary data.</text>
</comment>
<dbReference type="EMBL" id="PZKL01000045">
    <property type="protein sequence ID" value="PTH79206.1"/>
    <property type="molecule type" value="Genomic_DNA"/>
</dbReference>
<dbReference type="Pfam" id="PF02342">
    <property type="entry name" value="TerD"/>
    <property type="match status" value="1"/>
</dbReference>
<dbReference type="CDD" id="cd06974">
    <property type="entry name" value="TerD_like"/>
    <property type="match status" value="1"/>
</dbReference>
<reference evidence="3 4" key="1">
    <citation type="submission" date="2018-03" db="EMBL/GenBank/DDBJ databases">
        <title>Aeromonas veronii whole genome sequencing and analysis.</title>
        <authorList>
            <person name="Xie H."/>
            <person name="Liu T."/>
            <person name="Wang K."/>
        </authorList>
    </citation>
    <scope>NUCLEOTIDE SEQUENCE [LARGE SCALE GENOMIC DNA]</scope>
    <source>
        <strain evidence="3 4">XH.VA.1</strain>
    </source>
</reference>
<dbReference type="RefSeq" id="WP_107684852.1">
    <property type="nucleotide sequence ID" value="NZ_PZKL01000045.1"/>
</dbReference>
<dbReference type="Proteomes" id="UP000241986">
    <property type="component" value="Unassembled WGS sequence"/>
</dbReference>
<sequence length="191" mass="21141">MVVSLSKGQNVSLSKQAPLMRKLKVNLLWKARETDGVDFDLDASVFALNEQGVVQNIKDFVYYNNKQDPSGAIKHMGDNRVGGGEEVLIDLDLVPAHIQKMAFVVTIDEAVARNQRFGQVDGAAIMLVDNTTQDGKAFCRFDLSEDASIETAMLFAELYRNNGEWKFRAVEQGYKGGLAAFCRQYGLNPTA</sequence>
<evidence type="ECO:0000259" key="2">
    <source>
        <dbReference type="Pfam" id="PF02342"/>
    </source>
</evidence>
<accession>A0A2T4MXL2</accession>
<dbReference type="PANTHER" id="PTHR32097">
    <property type="entry name" value="CAMP-BINDING PROTEIN 1-RELATED"/>
    <property type="match status" value="1"/>
</dbReference>
<dbReference type="InterPro" id="IPR003325">
    <property type="entry name" value="TerD"/>
</dbReference>
<dbReference type="Gene3D" id="2.60.60.30">
    <property type="entry name" value="sav2460 like domains"/>
    <property type="match status" value="1"/>
</dbReference>
<dbReference type="InterPro" id="IPR051324">
    <property type="entry name" value="Stress/Tellurium_Resist"/>
</dbReference>
<proteinExistence type="predicted"/>
<evidence type="ECO:0000313" key="4">
    <source>
        <dbReference type="Proteomes" id="UP000241986"/>
    </source>
</evidence>
<gene>
    <name evidence="3" type="ORF">DAA48_20905</name>
</gene>
<name>A0A2T4MXL2_AERVE</name>
<evidence type="ECO:0000256" key="1">
    <source>
        <dbReference type="ARBA" id="ARBA00022686"/>
    </source>
</evidence>